<evidence type="ECO:0000313" key="3">
    <source>
        <dbReference type="Proteomes" id="UP000319825"/>
    </source>
</evidence>
<dbReference type="CDD" id="cd00267">
    <property type="entry name" value="ABC_ATPase"/>
    <property type="match status" value="1"/>
</dbReference>
<evidence type="ECO:0000313" key="2">
    <source>
        <dbReference type="EMBL" id="TWH68621.1"/>
    </source>
</evidence>
<accession>A0A562IC99</accession>
<dbReference type="AlphaFoldDB" id="A0A562IC99"/>
<proteinExistence type="predicted"/>
<keyword evidence="3" id="KW-1185">Reference proteome</keyword>
<dbReference type="Proteomes" id="UP000319825">
    <property type="component" value="Unassembled WGS sequence"/>
</dbReference>
<reference evidence="2 3" key="1">
    <citation type="submission" date="2019-07" db="EMBL/GenBank/DDBJ databases">
        <title>R&amp;d 2014.</title>
        <authorList>
            <person name="Klenk H.-P."/>
        </authorList>
    </citation>
    <scope>NUCLEOTIDE SEQUENCE [LARGE SCALE GENOMIC DNA]</scope>
    <source>
        <strain evidence="2 3">DSM 43868</strain>
    </source>
</reference>
<protein>
    <submittedName>
        <fullName evidence="2">Putative AbiEii toxin of type IV toxin-antitoxin system</fullName>
    </submittedName>
</protein>
<dbReference type="PANTHER" id="PTHR43581:SF2">
    <property type="entry name" value="EXCINUCLEASE ATPASE SUBUNIT"/>
    <property type="match status" value="1"/>
</dbReference>
<dbReference type="Pfam" id="PF13304">
    <property type="entry name" value="AAA_21"/>
    <property type="match status" value="1"/>
</dbReference>
<dbReference type="InterPro" id="IPR051396">
    <property type="entry name" value="Bact_Antivir_Def_Nuclease"/>
</dbReference>
<sequence>MKTRVALQDLVTELMGQNKTVYFTDEAIYVELNSRQQRIGLARLSCGEKQLLRILVETMMAGNNPIIIDEPELSMHIDWQRRLLSAMRTVNPDAQIIVATHSPEIMADYDDDKVFSL</sequence>
<feature type="domain" description="ATPase AAA-type core" evidence="1">
    <location>
        <begin position="39"/>
        <end position="107"/>
    </location>
</feature>
<name>A0A562IC99_MICOL</name>
<dbReference type="SUPFAM" id="SSF52540">
    <property type="entry name" value="P-loop containing nucleoside triphosphate hydrolases"/>
    <property type="match status" value="1"/>
</dbReference>
<dbReference type="Gene3D" id="3.40.50.300">
    <property type="entry name" value="P-loop containing nucleotide triphosphate hydrolases"/>
    <property type="match status" value="1"/>
</dbReference>
<dbReference type="InterPro" id="IPR003959">
    <property type="entry name" value="ATPase_AAA_core"/>
</dbReference>
<gene>
    <name evidence="2" type="ORF">JD77_03618</name>
</gene>
<organism evidence="2 3">
    <name type="scientific">Micromonospora olivasterospora</name>
    <dbReference type="NCBI Taxonomy" id="1880"/>
    <lineage>
        <taxon>Bacteria</taxon>
        <taxon>Bacillati</taxon>
        <taxon>Actinomycetota</taxon>
        <taxon>Actinomycetes</taxon>
        <taxon>Micromonosporales</taxon>
        <taxon>Micromonosporaceae</taxon>
        <taxon>Micromonospora</taxon>
    </lineage>
</organism>
<comment type="caution">
    <text evidence="2">The sequence shown here is derived from an EMBL/GenBank/DDBJ whole genome shotgun (WGS) entry which is preliminary data.</text>
</comment>
<evidence type="ECO:0000259" key="1">
    <source>
        <dbReference type="Pfam" id="PF13304"/>
    </source>
</evidence>
<dbReference type="GO" id="GO:0005524">
    <property type="term" value="F:ATP binding"/>
    <property type="evidence" value="ECO:0007669"/>
    <property type="project" value="InterPro"/>
</dbReference>
<dbReference type="InterPro" id="IPR027417">
    <property type="entry name" value="P-loop_NTPase"/>
</dbReference>
<dbReference type="EMBL" id="VLKE01000001">
    <property type="protein sequence ID" value="TWH68621.1"/>
    <property type="molecule type" value="Genomic_DNA"/>
</dbReference>
<dbReference type="PANTHER" id="PTHR43581">
    <property type="entry name" value="ATP/GTP PHOSPHATASE"/>
    <property type="match status" value="1"/>
</dbReference>
<dbReference type="GO" id="GO:0016887">
    <property type="term" value="F:ATP hydrolysis activity"/>
    <property type="evidence" value="ECO:0007669"/>
    <property type="project" value="InterPro"/>
</dbReference>